<dbReference type="NCBIfam" id="NF008398">
    <property type="entry name" value="PRK11197.1"/>
    <property type="match status" value="1"/>
</dbReference>
<evidence type="ECO:0000313" key="10">
    <source>
        <dbReference type="Proteomes" id="UP000662914"/>
    </source>
</evidence>
<feature type="binding site" evidence="7">
    <location>
        <position position="25"/>
    </location>
    <ligand>
        <name>glyoxylate</name>
        <dbReference type="ChEBI" id="CHEBI:36655"/>
    </ligand>
</feature>
<evidence type="ECO:0000256" key="5">
    <source>
        <dbReference type="ARBA" id="ARBA00024042"/>
    </source>
</evidence>
<organism evidence="9 10">
    <name type="scientific">Candidatus Desulfobacillus denitrificans</name>
    <dbReference type="NCBI Taxonomy" id="2608985"/>
    <lineage>
        <taxon>Bacteria</taxon>
        <taxon>Pseudomonadati</taxon>
        <taxon>Pseudomonadota</taxon>
        <taxon>Betaproteobacteria</taxon>
        <taxon>Candidatus Desulfobacillus</taxon>
    </lineage>
</organism>
<dbReference type="GO" id="GO:0004459">
    <property type="term" value="F:L-lactate dehydrogenase (NAD+) activity"/>
    <property type="evidence" value="ECO:0007669"/>
    <property type="project" value="TreeGrafter"/>
</dbReference>
<evidence type="ECO:0000259" key="8">
    <source>
        <dbReference type="PROSITE" id="PS51349"/>
    </source>
</evidence>
<evidence type="ECO:0000256" key="3">
    <source>
        <dbReference type="ARBA" id="ARBA00022643"/>
    </source>
</evidence>
<dbReference type="Proteomes" id="UP000662914">
    <property type="component" value="Chromosome"/>
</dbReference>
<feature type="binding site" evidence="7">
    <location>
        <position position="255"/>
    </location>
    <ligand>
        <name>FMN</name>
        <dbReference type="ChEBI" id="CHEBI:58210"/>
    </ligand>
</feature>
<evidence type="ECO:0000256" key="7">
    <source>
        <dbReference type="PIRSR" id="PIRSR000138-2"/>
    </source>
</evidence>
<dbReference type="InterPro" id="IPR000262">
    <property type="entry name" value="FMN-dep_DH"/>
</dbReference>
<dbReference type="KEGG" id="ddz:DSYM_12600"/>
<feature type="binding site" evidence="7">
    <location>
        <position position="277"/>
    </location>
    <ligand>
        <name>FMN</name>
        <dbReference type="ChEBI" id="CHEBI:58210"/>
    </ligand>
</feature>
<keyword evidence="2 7" id="KW-0285">Flavoprotein</keyword>
<dbReference type="SUPFAM" id="SSF51395">
    <property type="entry name" value="FMN-linked oxidoreductases"/>
    <property type="match status" value="1"/>
</dbReference>
<dbReference type="EMBL" id="AP021857">
    <property type="protein sequence ID" value="BBO20561.1"/>
    <property type="molecule type" value="Genomic_DNA"/>
</dbReference>
<feature type="binding site" evidence="7">
    <location>
        <position position="130"/>
    </location>
    <ligand>
        <name>FMN</name>
        <dbReference type="ChEBI" id="CHEBI:58210"/>
    </ligand>
</feature>
<reference evidence="9" key="1">
    <citation type="journal article" name="DNA Res.">
        <title>The physiological potential of anammox bacteria as revealed by their core genome structure.</title>
        <authorList>
            <person name="Okubo T."/>
            <person name="Toyoda A."/>
            <person name="Fukuhara K."/>
            <person name="Uchiyama I."/>
            <person name="Harigaya Y."/>
            <person name="Kuroiwa M."/>
            <person name="Suzuki T."/>
            <person name="Murakami Y."/>
            <person name="Suwa Y."/>
            <person name="Takami H."/>
        </authorList>
    </citation>
    <scope>NUCLEOTIDE SEQUENCE</scope>
    <source>
        <strain evidence="9">317325-3</strain>
    </source>
</reference>
<evidence type="ECO:0000256" key="4">
    <source>
        <dbReference type="ARBA" id="ARBA00023002"/>
    </source>
</evidence>
<name>A0A809S4E5_9PROT</name>
<evidence type="ECO:0000256" key="2">
    <source>
        <dbReference type="ARBA" id="ARBA00022630"/>
    </source>
</evidence>
<dbReference type="PANTHER" id="PTHR10578">
    <property type="entry name" value="S -2-HYDROXY-ACID OXIDASE-RELATED"/>
    <property type="match status" value="1"/>
</dbReference>
<dbReference type="PIRSF" id="PIRSF000138">
    <property type="entry name" value="Al-hdrx_acd_dh"/>
    <property type="match status" value="1"/>
</dbReference>
<feature type="binding site" evidence="7">
    <location>
        <begin position="310"/>
        <end position="314"/>
    </location>
    <ligand>
        <name>FMN</name>
        <dbReference type="ChEBI" id="CHEBI:58210"/>
    </ligand>
</feature>
<feature type="binding site" evidence="7">
    <location>
        <position position="165"/>
    </location>
    <ligand>
        <name>glyoxylate</name>
        <dbReference type="ChEBI" id="CHEBI:36655"/>
    </ligand>
</feature>
<proteinExistence type="inferred from homology"/>
<feature type="binding site" evidence="7">
    <location>
        <position position="128"/>
    </location>
    <ligand>
        <name>FMN</name>
        <dbReference type="ChEBI" id="CHEBI:58210"/>
    </ligand>
</feature>
<dbReference type="Pfam" id="PF01070">
    <property type="entry name" value="FMN_dh"/>
    <property type="match status" value="1"/>
</dbReference>
<gene>
    <name evidence="9" type="ORF">DSYM_12600</name>
</gene>
<dbReference type="PANTHER" id="PTHR10578:SF85">
    <property type="entry name" value="L-LACTATE DEHYDROGENASE"/>
    <property type="match status" value="1"/>
</dbReference>
<feature type="active site" description="Proton acceptor" evidence="6">
    <location>
        <position position="279"/>
    </location>
</feature>
<feature type="binding site" evidence="7">
    <location>
        <position position="282"/>
    </location>
    <ligand>
        <name>glyoxylate</name>
        <dbReference type="ChEBI" id="CHEBI:36655"/>
    </ligand>
</feature>
<comment type="cofactor">
    <cofactor evidence="1">
        <name>FMN</name>
        <dbReference type="ChEBI" id="CHEBI:58210"/>
    </cofactor>
</comment>
<dbReference type="InterPro" id="IPR012133">
    <property type="entry name" value="Alpha-hydoxy_acid_DH_FMN"/>
</dbReference>
<protein>
    <submittedName>
        <fullName evidence="9">Alpha-hydroxy-acid oxidizing enzyme</fullName>
    </submittedName>
</protein>
<dbReference type="Gene3D" id="3.20.20.70">
    <property type="entry name" value="Aldolase class I"/>
    <property type="match status" value="1"/>
</dbReference>
<feature type="binding site" evidence="7">
    <location>
        <position position="156"/>
    </location>
    <ligand>
        <name>FMN</name>
        <dbReference type="ChEBI" id="CHEBI:58210"/>
    </ligand>
</feature>
<sequence length="381" mass="40695">MPVPASVSDYRLLAERRLPRAFFDYIDGGAYNELTLAANRNDLDALRLHQRVLRGAANIDTSTAVLGERLAQPVILAPIGLAGLYARRGEVQAARAAHAAGVPFCLSTVSICSIEEVSAAGTAPFWFQLYVIRDRGYAKELLARAQAAGSRTLVFTVDLPVFATRYRDVRNGMTGGATLAGRLAKLWDILRHAGWLLDVPVGGKPLTFGNLAQAVPSAKSLEAMKVWVDAQFDPSITWHDLGWLREHWNGNIVIKGVLDVDDARAAADIGASGVVVSNHGGRQLDGAPSSVSVLPRIVDAVGDRLDVLMDGGIRSGQDVAKALALGAKAVMLGRPWAYGLAARGERGVAEVLAILKRELEVTMALLGVERIDRIGAGALDR</sequence>
<dbReference type="AlphaFoldDB" id="A0A809S4E5"/>
<keyword evidence="4" id="KW-0560">Oxidoreductase</keyword>
<feature type="binding site" evidence="7">
    <location>
        <begin position="333"/>
        <end position="334"/>
    </location>
    <ligand>
        <name>FMN</name>
        <dbReference type="ChEBI" id="CHEBI:58210"/>
    </ligand>
</feature>
<dbReference type="CDD" id="cd02809">
    <property type="entry name" value="alpha_hydroxyacid_oxid_FMN"/>
    <property type="match status" value="1"/>
</dbReference>
<dbReference type="GO" id="GO:0005886">
    <property type="term" value="C:plasma membrane"/>
    <property type="evidence" value="ECO:0007669"/>
    <property type="project" value="TreeGrafter"/>
</dbReference>
<feature type="binding site" evidence="7">
    <location>
        <begin position="78"/>
        <end position="80"/>
    </location>
    <ligand>
        <name>FMN</name>
        <dbReference type="ChEBI" id="CHEBI:58210"/>
    </ligand>
</feature>
<feature type="binding site" evidence="7">
    <location>
        <position position="279"/>
    </location>
    <ligand>
        <name>glyoxylate</name>
        <dbReference type="ChEBI" id="CHEBI:36655"/>
    </ligand>
</feature>
<feature type="domain" description="FMN hydroxy acid dehydrogenase" evidence="8">
    <location>
        <begin position="1"/>
        <end position="381"/>
    </location>
</feature>
<dbReference type="GO" id="GO:0010181">
    <property type="term" value="F:FMN binding"/>
    <property type="evidence" value="ECO:0007669"/>
    <property type="project" value="InterPro"/>
</dbReference>
<dbReference type="InterPro" id="IPR037396">
    <property type="entry name" value="FMN_HAD"/>
</dbReference>
<dbReference type="PROSITE" id="PS51349">
    <property type="entry name" value="FMN_HYDROXY_ACID_DH_2"/>
    <property type="match status" value="1"/>
</dbReference>
<feature type="binding site" evidence="7">
    <location>
        <position position="107"/>
    </location>
    <ligand>
        <name>FMN</name>
        <dbReference type="ChEBI" id="CHEBI:58210"/>
    </ligand>
</feature>
<dbReference type="InterPro" id="IPR013785">
    <property type="entry name" value="Aldolase_TIM"/>
</dbReference>
<evidence type="ECO:0000256" key="6">
    <source>
        <dbReference type="PIRSR" id="PIRSR000138-1"/>
    </source>
</evidence>
<evidence type="ECO:0000313" key="9">
    <source>
        <dbReference type="EMBL" id="BBO20561.1"/>
    </source>
</evidence>
<dbReference type="InterPro" id="IPR008259">
    <property type="entry name" value="FMN_hydac_DH_AS"/>
</dbReference>
<accession>A0A809S4E5</accession>
<comment type="similarity">
    <text evidence="5">Belongs to the FMN-dependent alpha-hydroxy acid dehydrogenase family.</text>
</comment>
<dbReference type="PROSITE" id="PS00557">
    <property type="entry name" value="FMN_HYDROXY_ACID_DH_1"/>
    <property type="match status" value="1"/>
</dbReference>
<dbReference type="GO" id="GO:0009060">
    <property type="term" value="P:aerobic respiration"/>
    <property type="evidence" value="ECO:0007669"/>
    <property type="project" value="TreeGrafter"/>
</dbReference>
<keyword evidence="3 7" id="KW-0288">FMN</keyword>
<evidence type="ECO:0000256" key="1">
    <source>
        <dbReference type="ARBA" id="ARBA00001917"/>
    </source>
</evidence>
<dbReference type="FunFam" id="3.20.20.70:FF:000029">
    <property type="entry name" value="L-lactate dehydrogenase"/>
    <property type="match status" value="1"/>
</dbReference>